<sequence>MTADLTFAPIGLDELIERAALLTRLDRKYLIPSGDLPALLTGLPADVRVLDVDGRRSFRYLSTYFDTAGLDSYLTTARQRRRRFKVRVRSYVDTGAQFLEIKTRGPRGTTIKQRFPYAGSSATLDPEAHTLAVQALAAAGVPADGLRFHPTLTTEYERTTLFVASTGSRVTIDRRLAWSLPDGTTTGTPGRVIVETKSERSTSPVDQLLWSMSHRPCAISKYATGLAALHPDLPANRWHRILRAFQPQTQPTPASARALERQP</sequence>
<comment type="caution">
    <text evidence="2">The sequence shown here is derived from an EMBL/GenBank/DDBJ whole genome shotgun (WGS) entry which is preliminary data.</text>
</comment>
<dbReference type="CDD" id="cd07750">
    <property type="entry name" value="PolyPPase_VTC_like"/>
    <property type="match status" value="1"/>
</dbReference>
<name>A0A919SV28_9ACTN</name>
<dbReference type="InterPro" id="IPR042267">
    <property type="entry name" value="VTC_sf"/>
</dbReference>
<dbReference type="RefSeq" id="WP_244876348.1">
    <property type="nucleotide sequence ID" value="NZ_BAAATW010000016.1"/>
</dbReference>
<dbReference type="SUPFAM" id="SSF55154">
    <property type="entry name" value="CYTH-like phosphatases"/>
    <property type="match status" value="1"/>
</dbReference>
<reference evidence="2" key="1">
    <citation type="submission" date="2021-03" db="EMBL/GenBank/DDBJ databases">
        <title>Whole genome shotgun sequence of Actinoplanes consettensis NBRC 14913.</title>
        <authorList>
            <person name="Komaki H."/>
            <person name="Tamura T."/>
        </authorList>
    </citation>
    <scope>NUCLEOTIDE SEQUENCE</scope>
    <source>
        <strain evidence="2">NBRC 14913</strain>
    </source>
</reference>
<dbReference type="Gene3D" id="3.20.100.30">
    <property type="entry name" value="VTC, catalytic tunnel domain"/>
    <property type="match status" value="1"/>
</dbReference>
<keyword evidence="3" id="KW-1185">Reference proteome</keyword>
<proteinExistence type="predicted"/>
<organism evidence="2 3">
    <name type="scientific">Winogradskya consettensis</name>
    <dbReference type="NCBI Taxonomy" id="113560"/>
    <lineage>
        <taxon>Bacteria</taxon>
        <taxon>Bacillati</taxon>
        <taxon>Actinomycetota</taxon>
        <taxon>Actinomycetes</taxon>
        <taxon>Micromonosporales</taxon>
        <taxon>Micromonosporaceae</taxon>
        <taxon>Winogradskya</taxon>
    </lineage>
</organism>
<dbReference type="EMBL" id="BOQP01000030">
    <property type="protein sequence ID" value="GIM77588.1"/>
    <property type="molecule type" value="Genomic_DNA"/>
</dbReference>
<evidence type="ECO:0000313" key="3">
    <source>
        <dbReference type="Proteomes" id="UP000680865"/>
    </source>
</evidence>
<dbReference type="Proteomes" id="UP000680865">
    <property type="component" value="Unassembled WGS sequence"/>
</dbReference>
<dbReference type="InterPro" id="IPR033469">
    <property type="entry name" value="CYTH-like_dom_sf"/>
</dbReference>
<dbReference type="InterPro" id="IPR018966">
    <property type="entry name" value="VTC_domain"/>
</dbReference>
<accession>A0A919SV28</accession>
<evidence type="ECO:0000259" key="1">
    <source>
        <dbReference type="Pfam" id="PF09359"/>
    </source>
</evidence>
<protein>
    <submittedName>
        <fullName evidence="2">VTC domain-containing protein</fullName>
    </submittedName>
</protein>
<dbReference type="Pfam" id="PF09359">
    <property type="entry name" value="VTC"/>
    <property type="match status" value="1"/>
</dbReference>
<feature type="domain" description="VTC" evidence="1">
    <location>
        <begin position="24"/>
        <end position="230"/>
    </location>
</feature>
<evidence type="ECO:0000313" key="2">
    <source>
        <dbReference type="EMBL" id="GIM77588.1"/>
    </source>
</evidence>
<gene>
    <name evidence="2" type="ORF">Aco04nite_56200</name>
</gene>
<dbReference type="GO" id="GO:0006799">
    <property type="term" value="P:polyphosphate biosynthetic process"/>
    <property type="evidence" value="ECO:0007669"/>
    <property type="project" value="UniProtKB-ARBA"/>
</dbReference>
<dbReference type="AlphaFoldDB" id="A0A919SV28"/>